<reference evidence="1" key="1">
    <citation type="submission" date="2021-03" db="EMBL/GenBank/DDBJ databases">
        <title>Revisited historic fungal species revealed as producer of novel bioactive compounds through whole genome sequencing and comparative genomics.</title>
        <authorList>
            <person name="Vignolle G.A."/>
            <person name="Hochenegger N."/>
            <person name="Mach R.L."/>
            <person name="Mach-Aigner A.R."/>
            <person name="Javad Rahimi M."/>
            <person name="Salim K.A."/>
            <person name="Chan C.M."/>
            <person name="Lim L.B.L."/>
            <person name="Cai F."/>
            <person name="Druzhinina I.S."/>
            <person name="U'Ren J.M."/>
            <person name="Derntl C."/>
        </authorList>
    </citation>
    <scope>NUCLEOTIDE SEQUENCE</scope>
    <source>
        <strain evidence="1">TUCIM 5799</strain>
    </source>
</reference>
<dbReference type="AlphaFoldDB" id="A0A9Q0AU32"/>
<evidence type="ECO:0000313" key="1">
    <source>
        <dbReference type="EMBL" id="KAI1880097.1"/>
    </source>
</evidence>
<comment type="caution">
    <text evidence="1">The sequence shown here is derived from an EMBL/GenBank/DDBJ whole genome shotgun (WGS) entry which is preliminary data.</text>
</comment>
<protein>
    <submittedName>
        <fullName evidence="1">Uncharacterized protein</fullName>
    </submittedName>
</protein>
<dbReference type="EMBL" id="JAFIMR010000003">
    <property type="protein sequence ID" value="KAI1880097.1"/>
    <property type="molecule type" value="Genomic_DNA"/>
</dbReference>
<sequence>MQSQQCSNASTRAAFVAQTCLVLNQASKVRSGMFGALFRVVLKQVIRELFPLSSVEIGVFRYKIYEIMCSHVGIPHFRKDPCVESNDSQLVDLNSVAEAIFIPSIKIHDMIQLCLDGVIESPLSMMTLFNRLRLWSFWEDRTDEMARIMLTKFRDMVQEKTFLIGNYSRDSFKFELYCRVACHFWPEKGLSFNHPPFAFDVTRPNGETAMTIPRFTKAAEEELGLQAILLFLEFDRLPRQPDAQ</sequence>
<gene>
    <name evidence="1" type="ORF">JX265_001718</name>
</gene>
<proteinExistence type="predicted"/>
<keyword evidence="2" id="KW-1185">Reference proteome</keyword>
<accession>A0A9Q0AU32</accession>
<evidence type="ECO:0000313" key="2">
    <source>
        <dbReference type="Proteomes" id="UP000829685"/>
    </source>
</evidence>
<dbReference type="Proteomes" id="UP000829685">
    <property type="component" value="Unassembled WGS sequence"/>
</dbReference>
<name>A0A9Q0AU32_9PEZI</name>
<organism evidence="1 2">
    <name type="scientific">Neoarthrinium moseri</name>
    <dbReference type="NCBI Taxonomy" id="1658444"/>
    <lineage>
        <taxon>Eukaryota</taxon>
        <taxon>Fungi</taxon>
        <taxon>Dikarya</taxon>
        <taxon>Ascomycota</taxon>
        <taxon>Pezizomycotina</taxon>
        <taxon>Sordariomycetes</taxon>
        <taxon>Xylariomycetidae</taxon>
        <taxon>Amphisphaeriales</taxon>
        <taxon>Apiosporaceae</taxon>
        <taxon>Neoarthrinium</taxon>
    </lineage>
</organism>